<name>A0A5C5FMX8_9BASI</name>
<evidence type="ECO:0008006" key="3">
    <source>
        <dbReference type="Google" id="ProtNLM"/>
    </source>
</evidence>
<accession>A0A5C5FMX8</accession>
<keyword evidence="2" id="KW-1185">Reference proteome</keyword>
<evidence type="ECO:0000313" key="1">
    <source>
        <dbReference type="EMBL" id="TNY17632.1"/>
    </source>
</evidence>
<dbReference type="Proteomes" id="UP000311382">
    <property type="component" value="Unassembled WGS sequence"/>
</dbReference>
<dbReference type="OrthoDB" id="3188866at2759"/>
<evidence type="ECO:0000313" key="2">
    <source>
        <dbReference type="Proteomes" id="UP000311382"/>
    </source>
</evidence>
<protein>
    <recommendedName>
        <fullName evidence="3">F-box domain-containing protein</fullName>
    </recommendedName>
</protein>
<organism evidence="1 2">
    <name type="scientific">Rhodotorula diobovata</name>
    <dbReference type="NCBI Taxonomy" id="5288"/>
    <lineage>
        <taxon>Eukaryota</taxon>
        <taxon>Fungi</taxon>
        <taxon>Dikarya</taxon>
        <taxon>Basidiomycota</taxon>
        <taxon>Pucciniomycotina</taxon>
        <taxon>Microbotryomycetes</taxon>
        <taxon>Sporidiobolales</taxon>
        <taxon>Sporidiobolaceae</taxon>
        <taxon>Rhodotorula</taxon>
    </lineage>
</organism>
<sequence length="415" mass="45407">MPSHPESTPILDPRAPPPSRRLPDELVLLVIECCDEVDNYSRRGTLAKMCRVAKGYKEAAERRLYRSVILAAGEDGQDQDHEPSPLQTLVERPLLRLHFKEVELHLNRRQVRRAGVAALLRDLPSVEALVVEADTQPGVRALLAQPALRLRRFETYFSEDLAATIDAHPLVFANLERLDVGSTYRSAAMRFSQPVPPVRSLRIREVTDVAALEGLCAALGTTLVSLRIPFFFRTERRPFHFGRLPKLERITMTRGAGVETSQARLDDIISTMRSMATLPSLAALELRDALLISALAPEGLLLPGMDPDSSSVGAPQEEVPLSLSKAILSAVPSQIRHLSLVGTCLRTDDVVAYLLGPRRPPKLETLGLGGDLDRTLGEALRDRGGAAGGPCGALADTLERADIQVVSVDELGDEW</sequence>
<proteinExistence type="predicted"/>
<dbReference type="AlphaFoldDB" id="A0A5C5FMX8"/>
<reference evidence="1 2" key="1">
    <citation type="submission" date="2019-03" db="EMBL/GenBank/DDBJ databases">
        <title>Rhodosporidium diobovatum UCD-FST 08-225 genome sequencing, assembly, and annotation.</title>
        <authorList>
            <person name="Fakankun I.U."/>
            <person name="Fristensky B."/>
            <person name="Levin D.B."/>
        </authorList>
    </citation>
    <scope>NUCLEOTIDE SEQUENCE [LARGE SCALE GENOMIC DNA]</scope>
    <source>
        <strain evidence="1 2">UCD-FST 08-225</strain>
    </source>
</reference>
<dbReference type="EMBL" id="SOZI01000186">
    <property type="protein sequence ID" value="TNY17632.1"/>
    <property type="molecule type" value="Genomic_DNA"/>
</dbReference>
<gene>
    <name evidence="1" type="ORF">DMC30DRAFT_405294</name>
</gene>
<comment type="caution">
    <text evidence="1">The sequence shown here is derived from an EMBL/GenBank/DDBJ whole genome shotgun (WGS) entry which is preliminary data.</text>
</comment>